<dbReference type="AlphaFoldDB" id="A0A4R9K901"/>
<sequence>MNSFSSSEIIRWCFFLVPIALGAILQGPILSEPTQPSYSSEKERFGLANQRSPIGREFFSLLPGIQYRSSNLIINAPNGSKLRMPDEEISETKFFMDIKSRDFHFGEVWGVFLLYQNFDFDLTKQSINKSYGGFLSTGTNVYASSNRVNDVGTEMKGNITSLMPIFYIGDKEREFFRIGLGLGPSKVHMKGNPDFYNGWNAEAPVLALIGNGLLSDKIDRYGDIALLRNGKPESDPINTYLLSNLSQPGNLELFGLYQYSKGNLDISNMNGYTLLLISQYAEGNLNPLQILSLAAVSKSDFKLKEKYVSSFYFFFEIPFYDVTFRFGYGGPIYYQEDYRLRFHNVDLSVFVPIDI</sequence>
<proteinExistence type="predicted"/>
<keyword evidence="2" id="KW-1185">Reference proteome</keyword>
<evidence type="ECO:0000313" key="2">
    <source>
        <dbReference type="Proteomes" id="UP000297693"/>
    </source>
</evidence>
<reference evidence="1" key="1">
    <citation type="journal article" date="2019" name="PLoS Negl. Trop. Dis.">
        <title>Revisiting the worldwide diversity of Leptospira species in the environment.</title>
        <authorList>
            <person name="Vincent A.T."/>
            <person name="Schiettekatte O."/>
            <person name="Bourhy P."/>
            <person name="Veyrier F.J."/>
            <person name="Picardeau M."/>
        </authorList>
    </citation>
    <scope>NUCLEOTIDE SEQUENCE [LARGE SCALE GENOMIC DNA]</scope>
    <source>
        <strain evidence="1">201702476</strain>
    </source>
</reference>
<accession>A0A4R9K901</accession>
<dbReference type="RefSeq" id="WP_167883543.1">
    <property type="nucleotide sequence ID" value="NZ_RQGD01000020.1"/>
</dbReference>
<dbReference type="EMBL" id="RQGD01000020">
    <property type="protein sequence ID" value="TGL61188.1"/>
    <property type="molecule type" value="Genomic_DNA"/>
</dbReference>
<gene>
    <name evidence="1" type="ORF">EHQ58_05245</name>
</gene>
<name>A0A4R9K901_9LEPT</name>
<organism evidence="1 2">
    <name type="scientific">Leptospira ognonensis</name>
    <dbReference type="NCBI Taxonomy" id="2484945"/>
    <lineage>
        <taxon>Bacteria</taxon>
        <taxon>Pseudomonadati</taxon>
        <taxon>Spirochaetota</taxon>
        <taxon>Spirochaetia</taxon>
        <taxon>Leptospirales</taxon>
        <taxon>Leptospiraceae</taxon>
        <taxon>Leptospira</taxon>
    </lineage>
</organism>
<protein>
    <submittedName>
        <fullName evidence="1">Uncharacterized protein</fullName>
    </submittedName>
</protein>
<comment type="caution">
    <text evidence="1">The sequence shown here is derived from an EMBL/GenBank/DDBJ whole genome shotgun (WGS) entry which is preliminary data.</text>
</comment>
<evidence type="ECO:0000313" key="1">
    <source>
        <dbReference type="EMBL" id="TGL61188.1"/>
    </source>
</evidence>
<dbReference type="Proteomes" id="UP000297693">
    <property type="component" value="Unassembled WGS sequence"/>
</dbReference>